<feature type="non-terminal residue" evidence="1">
    <location>
        <position position="1"/>
    </location>
</feature>
<dbReference type="EMBL" id="JQ085816">
    <property type="protein sequence ID" value="AFD03120.1"/>
    <property type="molecule type" value="Genomic_DNA"/>
</dbReference>
<name>H9BWE8_9BACT</name>
<proteinExistence type="predicted"/>
<accession>H9BWE8</accession>
<sequence>DLPEKARNIDIVDGLDKAFQLLTKEAAAELGSTSYGNLKKGIQNIIGVVRGGMCSGLPHNEIERKVFLARYRFMLRHILFLLEDVKKETSIDANFLSRTIYALAEGGSACAGRHVQGILLVYNAFKPFSTSAIYHMRKKLDRGLPFVDSEVIRFLDKRLELLEKKELVSERLSVVDKLVRKYRLRPGGGDPSHLKNYILKQIGRERNIPGTELAEYKDPYVRWGGNPIPKAELLAEFDRQYCNWACKKILADIYENIRYGRAAQHVATVKDFLEFHAPEDLKKELSAGEFLRLDEDNPRIKMKYWIQILIITGYFSK</sequence>
<organism evidence="1">
    <name type="scientific">uncultured bacterium W5-77b</name>
    <dbReference type="NCBI Taxonomy" id="1131000"/>
    <lineage>
        <taxon>Bacteria</taxon>
        <taxon>environmental samples</taxon>
    </lineage>
</organism>
<dbReference type="AlphaFoldDB" id="H9BWE8"/>
<reference evidence="1" key="1">
    <citation type="submission" date="2011-11" db="EMBL/GenBank/DDBJ databases">
        <title>Construction and analysis of a metagenome of deep-sea sediment.</title>
        <authorList>
            <person name="Huo Y.-Y."/>
            <person name="Cheng H."/>
            <person name="Wu M."/>
        </authorList>
    </citation>
    <scope>NUCLEOTIDE SEQUENCE</scope>
</reference>
<protein>
    <submittedName>
        <fullName evidence="1">Uncharacterized protein</fullName>
    </submittedName>
</protein>
<evidence type="ECO:0000313" key="1">
    <source>
        <dbReference type="EMBL" id="AFD03120.1"/>
    </source>
</evidence>